<reference evidence="2 3" key="1">
    <citation type="submission" date="2020-08" db="EMBL/GenBank/DDBJ databases">
        <title>Genomic Encyclopedia of Type Strains, Phase III (KMG-III): the genomes of soil and plant-associated and newly described type strains.</title>
        <authorList>
            <person name="Whitman W."/>
        </authorList>
    </citation>
    <scope>NUCLEOTIDE SEQUENCE [LARGE SCALE GENOMIC DNA]</scope>
    <source>
        <strain evidence="2 3">CECT 5862</strain>
    </source>
</reference>
<dbReference type="Proteomes" id="UP000570361">
    <property type="component" value="Unassembled WGS sequence"/>
</dbReference>
<evidence type="ECO:0000313" key="2">
    <source>
        <dbReference type="EMBL" id="MBB3111743.1"/>
    </source>
</evidence>
<dbReference type="RefSeq" id="WP_183601606.1">
    <property type="nucleotide sequence ID" value="NZ_JACHXK010000008.1"/>
</dbReference>
<organism evidence="2 3">
    <name type="scientific">Paenibacillus phyllosphaerae</name>
    <dbReference type="NCBI Taxonomy" id="274593"/>
    <lineage>
        <taxon>Bacteria</taxon>
        <taxon>Bacillati</taxon>
        <taxon>Bacillota</taxon>
        <taxon>Bacilli</taxon>
        <taxon>Bacillales</taxon>
        <taxon>Paenibacillaceae</taxon>
        <taxon>Paenibacillus</taxon>
    </lineage>
</organism>
<comment type="caution">
    <text evidence="2">The sequence shown here is derived from an EMBL/GenBank/DDBJ whole genome shotgun (WGS) entry which is preliminary data.</text>
</comment>
<dbReference type="EMBL" id="JACHXK010000008">
    <property type="protein sequence ID" value="MBB3111743.1"/>
    <property type="molecule type" value="Genomic_DNA"/>
</dbReference>
<name>A0A7W5AZR9_9BACL</name>
<gene>
    <name evidence="2" type="ORF">FHS18_003811</name>
</gene>
<evidence type="ECO:0000256" key="1">
    <source>
        <dbReference type="SAM" id="Phobius"/>
    </source>
</evidence>
<dbReference type="AlphaFoldDB" id="A0A7W5AZR9"/>
<sequence length="73" mass="8235">MRVALCTCITIAVILILAFEWRKLKDKPRREKAALFAVLLLVWALSMLDLPATPGPVTLLEMIFKPFEGLIKP</sequence>
<evidence type="ECO:0000313" key="3">
    <source>
        <dbReference type="Proteomes" id="UP000570361"/>
    </source>
</evidence>
<keyword evidence="3" id="KW-1185">Reference proteome</keyword>
<keyword evidence="1" id="KW-0812">Transmembrane</keyword>
<proteinExistence type="predicted"/>
<protein>
    <submittedName>
        <fullName evidence="2">Multisubunit Na+/H+ antiporter MnhB subunit</fullName>
    </submittedName>
</protein>
<keyword evidence="1" id="KW-0472">Membrane</keyword>
<feature type="transmembrane region" description="Helical" evidence="1">
    <location>
        <begin position="34"/>
        <end position="52"/>
    </location>
</feature>
<keyword evidence="1" id="KW-1133">Transmembrane helix</keyword>
<accession>A0A7W5AZR9</accession>